<proteinExistence type="evidence at transcript level"/>
<protein>
    <submittedName>
        <fullName evidence="1">Uncharacterized protein</fullName>
    </submittedName>
</protein>
<accession>I4DRV3</accession>
<sequence>MDNFKSNYALIALNGNKLTCDCSLAWLQKLRNETRSKRVKIALTRLSCISDIKPKSNGSTGSKSNNYKSNTMSLKNNIDKSYEETDGNMEDDNVYEDTMQDQENELNGNKIEYRRKLIEIPGEALPCPSRLSFEASFSPPTQDEVKYYKSTANKKVTVSIYLLLTVLNIFL</sequence>
<evidence type="ECO:0000313" key="1">
    <source>
        <dbReference type="EMBL" id="BAM20643.1"/>
    </source>
</evidence>
<name>I4DRV3_PAPPL</name>
<organism evidence="1">
    <name type="scientific">Papilio polytes</name>
    <name type="common">Common mormon</name>
    <name type="synonym">Swallowtail butterfly</name>
    <dbReference type="NCBI Taxonomy" id="76194"/>
    <lineage>
        <taxon>Eukaryota</taxon>
        <taxon>Metazoa</taxon>
        <taxon>Ecdysozoa</taxon>
        <taxon>Arthropoda</taxon>
        <taxon>Hexapoda</taxon>
        <taxon>Insecta</taxon>
        <taxon>Pterygota</taxon>
        <taxon>Neoptera</taxon>
        <taxon>Endopterygota</taxon>
        <taxon>Lepidoptera</taxon>
        <taxon>Glossata</taxon>
        <taxon>Ditrysia</taxon>
        <taxon>Papilionoidea</taxon>
        <taxon>Papilionidae</taxon>
        <taxon>Papilioninae</taxon>
        <taxon>Papilio</taxon>
    </lineage>
</organism>
<dbReference type="EMBL" id="AK405284">
    <property type="protein sequence ID" value="BAM20643.1"/>
    <property type="molecule type" value="mRNA"/>
</dbReference>
<dbReference type="AlphaFoldDB" id="I4DRV3"/>
<reference evidence="1" key="1">
    <citation type="journal article" date="2012" name="BMC Biol.">
        <title>Comprehensive microarray-based analysis for stage-specific larval camouflage pattern-associated genes in the swallowtail butterfly, Papilio xuthus.</title>
        <authorList>
            <person name="Futahashi R."/>
            <person name="Shirataki H."/>
            <person name="Narita T."/>
            <person name="Mita K."/>
            <person name="Fujiwara H."/>
        </authorList>
    </citation>
    <scope>NUCLEOTIDE SEQUENCE</scope>
    <source>
        <tissue evidence="1">Epidermis</tissue>
    </source>
</reference>